<dbReference type="CDD" id="cd00118">
    <property type="entry name" value="LysM"/>
    <property type="match status" value="1"/>
</dbReference>
<evidence type="ECO:0000313" key="3">
    <source>
        <dbReference type="EMBL" id="GAA4957877.1"/>
    </source>
</evidence>
<organism evidence="3 4">
    <name type="scientific">Halioxenophilus aromaticivorans</name>
    <dbReference type="NCBI Taxonomy" id="1306992"/>
    <lineage>
        <taxon>Bacteria</taxon>
        <taxon>Pseudomonadati</taxon>
        <taxon>Pseudomonadota</taxon>
        <taxon>Gammaproteobacteria</taxon>
        <taxon>Alteromonadales</taxon>
        <taxon>Alteromonadaceae</taxon>
        <taxon>Halioxenophilus</taxon>
    </lineage>
</organism>
<dbReference type="EMBL" id="BAABLX010000075">
    <property type="protein sequence ID" value="GAA4957877.1"/>
    <property type="molecule type" value="Genomic_DNA"/>
</dbReference>
<evidence type="ECO:0000256" key="1">
    <source>
        <dbReference type="SAM" id="SignalP"/>
    </source>
</evidence>
<feature type="chain" id="PRO_5043808543" evidence="1">
    <location>
        <begin position="25"/>
        <end position="351"/>
    </location>
</feature>
<dbReference type="Proteomes" id="UP001409585">
    <property type="component" value="Unassembled WGS sequence"/>
</dbReference>
<name>A0AAV3U8R1_9ALTE</name>
<dbReference type="Gene3D" id="3.10.350.10">
    <property type="entry name" value="LysM domain"/>
    <property type="match status" value="1"/>
</dbReference>
<comment type="caution">
    <text evidence="3">The sequence shown here is derived from an EMBL/GenBank/DDBJ whole genome shotgun (WGS) entry which is preliminary data.</text>
</comment>
<dbReference type="SUPFAM" id="SSF54106">
    <property type="entry name" value="LysM domain"/>
    <property type="match status" value="1"/>
</dbReference>
<protein>
    <submittedName>
        <fullName evidence="3">LysM peptidoglycan-binding domain-containing protein</fullName>
    </submittedName>
</protein>
<dbReference type="PROSITE" id="PS51782">
    <property type="entry name" value="LYSM"/>
    <property type="match status" value="1"/>
</dbReference>
<reference evidence="4" key="1">
    <citation type="journal article" date="2019" name="Int. J. Syst. Evol. Microbiol.">
        <title>The Global Catalogue of Microorganisms (GCM) 10K type strain sequencing project: providing services to taxonomists for standard genome sequencing and annotation.</title>
        <authorList>
            <consortium name="The Broad Institute Genomics Platform"/>
            <consortium name="The Broad Institute Genome Sequencing Center for Infectious Disease"/>
            <person name="Wu L."/>
            <person name="Ma J."/>
        </authorList>
    </citation>
    <scope>NUCLEOTIDE SEQUENCE [LARGE SCALE GENOMIC DNA]</scope>
    <source>
        <strain evidence="4">JCM 19134</strain>
    </source>
</reference>
<keyword evidence="1" id="KW-0732">Signal</keyword>
<dbReference type="InterPro" id="IPR052196">
    <property type="entry name" value="Bact_Kbp"/>
</dbReference>
<dbReference type="InterPro" id="IPR036779">
    <property type="entry name" value="LysM_dom_sf"/>
</dbReference>
<keyword evidence="4" id="KW-1185">Reference proteome</keyword>
<feature type="domain" description="LysM" evidence="2">
    <location>
        <begin position="35"/>
        <end position="83"/>
    </location>
</feature>
<accession>A0AAV3U8R1</accession>
<dbReference type="PANTHER" id="PTHR34700:SF4">
    <property type="entry name" value="PHAGE-LIKE ELEMENT PBSX PROTEIN XKDP"/>
    <property type="match status" value="1"/>
</dbReference>
<evidence type="ECO:0000313" key="4">
    <source>
        <dbReference type="Proteomes" id="UP001409585"/>
    </source>
</evidence>
<feature type="signal peptide" evidence="1">
    <location>
        <begin position="1"/>
        <end position="24"/>
    </location>
</feature>
<proteinExistence type="predicted"/>
<dbReference type="AlphaFoldDB" id="A0AAV3U8R1"/>
<dbReference type="InterPro" id="IPR018392">
    <property type="entry name" value="LysM"/>
</dbReference>
<evidence type="ECO:0000259" key="2">
    <source>
        <dbReference type="PROSITE" id="PS51782"/>
    </source>
</evidence>
<sequence length="351" mass="38610">MKNFFTQVALATLLAASIIVGAVAEEIQLRNDHPDEYVVVKGDTLWDISGTFLRNPWMWPEIWHVNQQIANPHLIYPGDVIKLIYLDGQPRLTVGRRGAKLEGKLSPSVRVVPLGDAIPAIPLDVVDAFLNKNRVVDKAEFEVAPYVVAGQEQRLILANGDKVYVRGALADNIPNYNIYRLGDAYVDPASGEVLGYGAKDVGSVKVTGIHSQVSSMMVTRTTEEVRIGDRVLPDEERAIESTFYPSSPANENIEGMVIAMDEGLTHAGNMDVIVLNLGTREGVASGDVLAVYKEGKLIKDQISGDSVQLPEERVGLAMVFRTFDKLCYALVLETDRPIRLQDKLYSPARPL</sequence>
<dbReference type="Pfam" id="PF01476">
    <property type="entry name" value="LysM"/>
    <property type="match status" value="1"/>
</dbReference>
<dbReference type="RefSeq" id="WP_345427191.1">
    <property type="nucleotide sequence ID" value="NZ_AP031496.1"/>
</dbReference>
<gene>
    <name evidence="3" type="ORF">GCM10025791_43040</name>
</gene>
<dbReference type="PANTHER" id="PTHR34700">
    <property type="entry name" value="POTASSIUM BINDING PROTEIN KBP"/>
    <property type="match status" value="1"/>
</dbReference>